<evidence type="ECO:0000313" key="2">
    <source>
        <dbReference type="Proteomes" id="UP000831796"/>
    </source>
</evidence>
<dbReference type="Proteomes" id="UP000831796">
    <property type="component" value="Chromosome"/>
</dbReference>
<evidence type="ECO:0000313" key="1">
    <source>
        <dbReference type="EMBL" id="UOQ73560.1"/>
    </source>
</evidence>
<accession>A0A8T9QCJ3</accession>
<dbReference type="RefSeq" id="WP_244676911.1">
    <property type="nucleotide sequence ID" value="NZ_CP095046.1"/>
</dbReference>
<sequence>MSRERVIPHTFLAATTEANAVVYQVPVDATHFNVFVRVEFDRAASWVNKAREFDRKQALAHEQLHFDITELTARKMRRLIAAFKKANKDLVGSEMKTELACLYAEEFEMNIRYDEETNVPEPDATQAKWNAHVARYLQQLSEFKSTPMDCIVP</sequence>
<dbReference type="EMBL" id="CP095046">
    <property type="protein sequence ID" value="UOQ73560.1"/>
    <property type="molecule type" value="Genomic_DNA"/>
</dbReference>
<protein>
    <recommendedName>
        <fullName evidence="3">DUF922 domain-containing protein</fullName>
    </recommendedName>
</protein>
<gene>
    <name evidence="1" type="ORF">MUN79_06415</name>
</gene>
<keyword evidence="2" id="KW-1185">Reference proteome</keyword>
<dbReference type="KEGG" id="hcu:MUN79_06415"/>
<reference evidence="1" key="1">
    <citation type="submission" date="2022-04" db="EMBL/GenBank/DDBJ databases">
        <title>Hymenobacter sp. isolated from the air.</title>
        <authorList>
            <person name="Won M."/>
            <person name="Lee C.-M."/>
            <person name="Woen H.-Y."/>
            <person name="Kwon S.-W."/>
        </authorList>
    </citation>
    <scope>NUCLEOTIDE SEQUENCE</scope>
    <source>
        <strain evidence="1">5116S-3</strain>
    </source>
</reference>
<evidence type="ECO:0008006" key="3">
    <source>
        <dbReference type="Google" id="ProtNLM"/>
    </source>
</evidence>
<organism evidence="1 2">
    <name type="scientific">Hymenobacter cellulosilyticus</name>
    <dbReference type="NCBI Taxonomy" id="2932248"/>
    <lineage>
        <taxon>Bacteria</taxon>
        <taxon>Pseudomonadati</taxon>
        <taxon>Bacteroidota</taxon>
        <taxon>Cytophagia</taxon>
        <taxon>Cytophagales</taxon>
        <taxon>Hymenobacteraceae</taxon>
        <taxon>Hymenobacter</taxon>
    </lineage>
</organism>
<dbReference type="AlphaFoldDB" id="A0A8T9QCJ3"/>
<proteinExistence type="predicted"/>
<name>A0A8T9QCJ3_9BACT</name>